<keyword evidence="3" id="KW-1185">Reference proteome</keyword>
<sequence length="91" mass="9482">MKMAKQGGAWRPRKDKPQVSSNVDSRVVKSRKSSVATTDKEQVATSAAGPQANSPAQSNDDTIAGEAPVSVWSNTQPTLSQGVQAFPGISA</sequence>
<feature type="region of interest" description="Disordered" evidence="1">
    <location>
        <begin position="1"/>
        <end position="91"/>
    </location>
</feature>
<organism evidence="2 3">
    <name type="scientific">Beauveria bassiana (strain ARSEF 2860)</name>
    <name type="common">White muscardine disease fungus</name>
    <name type="synonym">Tritirachium shiotae</name>
    <dbReference type="NCBI Taxonomy" id="655819"/>
    <lineage>
        <taxon>Eukaryota</taxon>
        <taxon>Fungi</taxon>
        <taxon>Dikarya</taxon>
        <taxon>Ascomycota</taxon>
        <taxon>Pezizomycotina</taxon>
        <taxon>Sordariomycetes</taxon>
        <taxon>Hypocreomycetidae</taxon>
        <taxon>Hypocreales</taxon>
        <taxon>Cordycipitaceae</taxon>
        <taxon>Beauveria</taxon>
    </lineage>
</organism>
<dbReference type="HOGENOM" id="CLU_2426676_0_0_1"/>
<reference evidence="2 3" key="1">
    <citation type="journal article" date="2012" name="Sci. Rep.">
        <title>Genomic perspectives on the evolution of fungal entomopathogenicity in Beauveria bassiana.</title>
        <authorList>
            <person name="Xiao G."/>
            <person name="Ying S.H."/>
            <person name="Zheng P."/>
            <person name="Wang Z.L."/>
            <person name="Zhang S."/>
            <person name="Xie X.Q."/>
            <person name="Shang Y."/>
            <person name="St Leger R.J."/>
            <person name="Zhao G.P."/>
            <person name="Wang C."/>
            <person name="Feng M.G."/>
        </authorList>
    </citation>
    <scope>NUCLEOTIDE SEQUENCE [LARGE SCALE GENOMIC DNA]</scope>
    <source>
        <strain evidence="2 3">ARSEF 2860</strain>
    </source>
</reference>
<dbReference type="Proteomes" id="UP000002762">
    <property type="component" value="Unassembled WGS sequence"/>
</dbReference>
<evidence type="ECO:0000256" key="1">
    <source>
        <dbReference type="SAM" id="MobiDB-lite"/>
    </source>
</evidence>
<dbReference type="EMBL" id="JH725185">
    <property type="protein sequence ID" value="EJP62446.1"/>
    <property type="molecule type" value="Genomic_DNA"/>
</dbReference>
<evidence type="ECO:0000313" key="3">
    <source>
        <dbReference type="Proteomes" id="UP000002762"/>
    </source>
</evidence>
<dbReference type="RefSeq" id="XP_008601849.1">
    <property type="nucleotide sequence ID" value="XM_008603627.1"/>
</dbReference>
<evidence type="ECO:0000313" key="2">
    <source>
        <dbReference type="EMBL" id="EJP62446.1"/>
    </source>
</evidence>
<dbReference type="GeneID" id="19891542"/>
<name>J5JFQ4_BEAB2</name>
<accession>J5JFQ4</accession>
<gene>
    <name evidence="2" type="ORF">BBA_08530</name>
</gene>
<dbReference type="AlphaFoldDB" id="J5JFQ4"/>
<protein>
    <submittedName>
        <fullName evidence="2">Uncharacterized protein</fullName>
    </submittedName>
</protein>
<dbReference type="InParanoid" id="J5JFQ4"/>
<feature type="compositionally biased region" description="Polar residues" evidence="1">
    <location>
        <begin position="71"/>
        <end position="83"/>
    </location>
</feature>
<proteinExistence type="predicted"/>
<feature type="compositionally biased region" description="Polar residues" evidence="1">
    <location>
        <begin position="51"/>
        <end position="61"/>
    </location>
</feature>